<sequence>MPVAAQLCPCGSVSPKKVPKTFEQCCGCYINAFDTTPAPDALSLMRSRYTAYVLDNEAYLLATWASEHRPASVSSDEKLKWLDLTVKKYQRYDENSSTVEFVARYRQDGKGGRLHETSRFVRRAGRWYYLDGRERDPL</sequence>
<dbReference type="Gene3D" id="3.10.450.50">
    <property type="match status" value="1"/>
</dbReference>
<dbReference type="EMBL" id="PVTV01000017">
    <property type="protein sequence ID" value="PRY96483.1"/>
    <property type="molecule type" value="Genomic_DNA"/>
</dbReference>
<dbReference type="InterPro" id="IPR048469">
    <property type="entry name" value="YchJ-like_M"/>
</dbReference>
<accession>A0A2T0XC20</accession>
<organism evidence="2 3">
    <name type="scientific">Jezberella montanilacus</name>
    <dbReference type="NCBI Taxonomy" id="323426"/>
    <lineage>
        <taxon>Bacteria</taxon>
        <taxon>Pseudomonadati</taxon>
        <taxon>Pseudomonadota</taxon>
        <taxon>Betaproteobacteria</taxon>
        <taxon>Burkholderiales</taxon>
        <taxon>Alcaligenaceae</taxon>
        <taxon>Jezberella</taxon>
    </lineage>
</organism>
<evidence type="ECO:0000313" key="2">
    <source>
        <dbReference type="EMBL" id="PRY96483.1"/>
    </source>
</evidence>
<evidence type="ECO:0000313" key="3">
    <source>
        <dbReference type="Proteomes" id="UP000238308"/>
    </source>
</evidence>
<name>A0A2T0XC20_9BURK</name>
<keyword evidence="3" id="KW-1185">Reference proteome</keyword>
<proteinExistence type="predicted"/>
<dbReference type="Pfam" id="PF17775">
    <property type="entry name" value="YchJ_M-like"/>
    <property type="match status" value="1"/>
</dbReference>
<gene>
    <name evidence="2" type="ORF">BCM14_2723</name>
</gene>
<dbReference type="Proteomes" id="UP000238308">
    <property type="component" value="Unassembled WGS sequence"/>
</dbReference>
<evidence type="ECO:0000259" key="1">
    <source>
        <dbReference type="Pfam" id="PF17775"/>
    </source>
</evidence>
<reference evidence="2 3" key="1">
    <citation type="submission" date="2018-03" db="EMBL/GenBank/DDBJ databases">
        <title>Genomic Encyclopedia of Type Strains, Phase III (KMG-III): the genomes of soil and plant-associated and newly described type strains.</title>
        <authorList>
            <person name="Whitman W."/>
        </authorList>
    </citation>
    <scope>NUCLEOTIDE SEQUENCE [LARGE SCALE GENOMIC DNA]</scope>
    <source>
        <strain evidence="2 3">MWH-P2sevCIIIb</strain>
    </source>
</reference>
<comment type="caution">
    <text evidence="2">The sequence shown here is derived from an EMBL/GenBank/DDBJ whole genome shotgun (WGS) entry which is preliminary data.</text>
</comment>
<feature type="domain" description="YchJ-like middle NTF2-like" evidence="1">
    <location>
        <begin position="41"/>
        <end position="132"/>
    </location>
</feature>
<protein>
    <submittedName>
        <fullName evidence="2">SEC-C motif-containing protein</fullName>
    </submittedName>
</protein>
<dbReference type="InterPro" id="IPR032710">
    <property type="entry name" value="NTF2-like_dom_sf"/>
</dbReference>
<dbReference type="SUPFAM" id="SSF54427">
    <property type="entry name" value="NTF2-like"/>
    <property type="match status" value="1"/>
</dbReference>
<dbReference type="OrthoDB" id="21421at2"/>
<dbReference type="AlphaFoldDB" id="A0A2T0XC20"/>